<organism evidence="1 2">
    <name type="scientific">Roseobacter phage CRP-125</name>
    <dbReference type="NCBI Taxonomy" id="3072844"/>
    <lineage>
        <taxon>Viruses</taxon>
        <taxon>Duplodnaviria</taxon>
        <taxon>Heunggongvirae</taxon>
        <taxon>Uroviricota</taxon>
        <taxon>Caudoviricetes</taxon>
        <taxon>Autographivirales</taxon>
        <taxon>Autographivirales incertae sedis</taxon>
        <taxon>Actaeavirus</taxon>
        <taxon>Actaeavirus CRP125</taxon>
    </lineage>
</organism>
<dbReference type="EMBL" id="OR420743">
    <property type="protein sequence ID" value="WMM95346.1"/>
    <property type="molecule type" value="Genomic_DNA"/>
</dbReference>
<evidence type="ECO:0000313" key="1">
    <source>
        <dbReference type="EMBL" id="WMM95346.1"/>
    </source>
</evidence>
<proteinExistence type="predicted"/>
<accession>A0AAX3ZWT1</accession>
<protein>
    <submittedName>
        <fullName evidence="1">Uncharacterized protein</fullName>
    </submittedName>
</protein>
<gene>
    <name evidence="1" type="ORF">CRP125_gp43</name>
</gene>
<sequence length="73" mass="8501">MSTDLETRVNKVEWTIERHDENIRELYDSSEELRKSLTGIHQTLVQIKYFALGMSCLYMADQFGLSSIFKLLG</sequence>
<reference evidence="1 2" key="1">
    <citation type="submission" date="2023-08" db="EMBL/GenBank/DDBJ databases">
        <authorList>
            <person name="Du S."/>
            <person name="Wu Z."/>
            <person name="Wu Y."/>
            <person name="Yang M."/>
            <person name="Shao J."/>
            <person name="Liu H."/>
            <person name="Zhao Y."/>
            <person name="Zhang Z."/>
        </authorList>
    </citation>
    <scope>NUCLEOTIDE SEQUENCE [LARGE SCALE GENOMIC DNA]</scope>
</reference>
<keyword evidence="2" id="KW-1185">Reference proteome</keyword>
<evidence type="ECO:0000313" key="2">
    <source>
        <dbReference type="Proteomes" id="UP001302562"/>
    </source>
</evidence>
<dbReference type="Proteomes" id="UP001302562">
    <property type="component" value="Segment"/>
</dbReference>
<name>A0AAX3ZWT1_9CAUD</name>